<protein>
    <submittedName>
        <fullName evidence="1">Uncharacterized protein</fullName>
    </submittedName>
</protein>
<dbReference type="EMBL" id="LDPH01000002">
    <property type="protein sequence ID" value="KLV27781.1"/>
    <property type="molecule type" value="Genomic_DNA"/>
</dbReference>
<keyword evidence="2" id="KW-1185">Reference proteome</keyword>
<proteinExistence type="predicted"/>
<accession>A0A0J1IP93</accession>
<name>A0A0J1IP93_NIACI</name>
<organism evidence="1 2">
    <name type="scientific">Niallia circulans</name>
    <name type="common">Bacillus circulans</name>
    <dbReference type="NCBI Taxonomy" id="1397"/>
    <lineage>
        <taxon>Bacteria</taxon>
        <taxon>Bacillati</taxon>
        <taxon>Bacillota</taxon>
        <taxon>Bacilli</taxon>
        <taxon>Bacillales</taxon>
        <taxon>Bacillaceae</taxon>
        <taxon>Niallia</taxon>
    </lineage>
</organism>
<dbReference type="AlphaFoldDB" id="A0A0J1IP93"/>
<comment type="caution">
    <text evidence="1">The sequence shown here is derived from an EMBL/GenBank/DDBJ whole genome shotgun (WGS) entry which is preliminary data.</text>
</comment>
<sequence>MIALDQLVPPNHLVTKNSFKDMHGKSMWKKQITFDINKLSKKFMPSEKKRLNVFSQMQKKMANWTWVSPVTA</sequence>
<evidence type="ECO:0000313" key="1">
    <source>
        <dbReference type="EMBL" id="KLV27781.1"/>
    </source>
</evidence>
<dbReference type="PATRIC" id="fig|1397.4.peg.1745"/>
<evidence type="ECO:0000313" key="2">
    <source>
        <dbReference type="Proteomes" id="UP000036045"/>
    </source>
</evidence>
<dbReference type="Proteomes" id="UP000036045">
    <property type="component" value="Unassembled WGS sequence"/>
</dbReference>
<reference evidence="1 2" key="1">
    <citation type="submission" date="2015-05" db="EMBL/GenBank/DDBJ databases">
        <title>Whole genome sequence and identification of bacterial endophytes from Costus igneus.</title>
        <authorList>
            <person name="Lee Y.P."/>
            <person name="Gan H.M."/>
            <person name="Eng W."/>
            <person name="Wheatley M.S."/>
            <person name="Caraballo A."/>
            <person name="Polter S."/>
            <person name="Savka M.A."/>
            <person name="Hudson A.O."/>
        </authorList>
    </citation>
    <scope>NUCLEOTIDE SEQUENCE [LARGE SCALE GENOMIC DNA]</scope>
    <source>
        <strain evidence="1 2">RIT379</strain>
    </source>
</reference>
<gene>
    <name evidence="1" type="ORF">ABW02_02450</name>
</gene>